<dbReference type="PANTHER" id="PTHR36573">
    <property type="entry name" value="INTERMEMBRANE PHOSPHOLIPID TRANSPORT SYSTEM BINDING PROTEIN MLAC"/>
    <property type="match status" value="1"/>
</dbReference>
<evidence type="ECO:0000256" key="1">
    <source>
        <dbReference type="SAM" id="MobiDB-lite"/>
    </source>
</evidence>
<dbReference type="Proteomes" id="UP000274556">
    <property type="component" value="Unassembled WGS sequence"/>
</dbReference>
<organism evidence="3 4">
    <name type="scientific">Thiocapsa rosea</name>
    <dbReference type="NCBI Taxonomy" id="69360"/>
    <lineage>
        <taxon>Bacteria</taxon>
        <taxon>Pseudomonadati</taxon>
        <taxon>Pseudomonadota</taxon>
        <taxon>Gammaproteobacteria</taxon>
        <taxon>Chromatiales</taxon>
        <taxon>Chromatiaceae</taxon>
        <taxon>Thiocapsa</taxon>
    </lineage>
</organism>
<sequence>MKSRSLVPLLVLLGAAVGASAQPYGYPPQPMPQGYGPMPMPYGGAYPAMPSMPAMPAVPARPERPAAPPERAQNAAPARGADAPAEVPESPAAAASATLKEGMDKLLAFLALKEAPNRLQVAAFLDREIAPYFDFEQMAKWVAGPAAEGMSAEDKKALAARLEADFLGTLASRLMDYQGQQIRMLPPRMGPRGDVTVNVALLGAQNYPAKLEFRMYNASTGWRVYDVVANGQSAAAYYRVQFQRMAGQGAVPTR</sequence>
<proteinExistence type="predicted"/>
<dbReference type="PANTHER" id="PTHR36573:SF1">
    <property type="entry name" value="INTERMEMBRANE PHOSPHOLIPID TRANSPORT SYSTEM BINDING PROTEIN MLAC"/>
    <property type="match status" value="1"/>
</dbReference>
<dbReference type="InterPro" id="IPR042245">
    <property type="entry name" value="Tgt2/MlaC_sf"/>
</dbReference>
<feature type="compositionally biased region" description="Low complexity" evidence="1">
    <location>
        <begin position="69"/>
        <end position="93"/>
    </location>
</feature>
<keyword evidence="2" id="KW-0732">Signal</keyword>
<feature type="chain" id="PRO_5019835620" evidence="2">
    <location>
        <begin position="22"/>
        <end position="254"/>
    </location>
</feature>
<protein>
    <submittedName>
        <fullName evidence="3">Phospholipid transport system substrate-binding protein</fullName>
    </submittedName>
</protein>
<dbReference type="RefSeq" id="WP_120796334.1">
    <property type="nucleotide sequence ID" value="NZ_RBXL01000001.1"/>
</dbReference>
<evidence type="ECO:0000313" key="4">
    <source>
        <dbReference type="Proteomes" id="UP000274556"/>
    </source>
</evidence>
<evidence type="ECO:0000256" key="2">
    <source>
        <dbReference type="SAM" id="SignalP"/>
    </source>
</evidence>
<dbReference type="Pfam" id="PF05494">
    <property type="entry name" value="MlaC"/>
    <property type="match status" value="1"/>
</dbReference>
<dbReference type="OrthoDB" id="9787053at2"/>
<gene>
    <name evidence="3" type="ORF">BDD21_1165</name>
</gene>
<feature type="region of interest" description="Disordered" evidence="1">
    <location>
        <begin position="57"/>
        <end position="93"/>
    </location>
</feature>
<keyword evidence="4" id="KW-1185">Reference proteome</keyword>
<feature type="signal peptide" evidence="2">
    <location>
        <begin position="1"/>
        <end position="21"/>
    </location>
</feature>
<reference evidence="3 4" key="1">
    <citation type="submission" date="2018-10" db="EMBL/GenBank/DDBJ databases">
        <title>Genomic Encyclopedia of Archaeal and Bacterial Type Strains, Phase II (KMG-II): from individual species to whole genera.</title>
        <authorList>
            <person name="Goeker M."/>
        </authorList>
    </citation>
    <scope>NUCLEOTIDE SEQUENCE [LARGE SCALE GENOMIC DNA]</scope>
    <source>
        <strain evidence="3 4">DSM 235</strain>
    </source>
</reference>
<dbReference type="InterPro" id="IPR008869">
    <property type="entry name" value="MlaC/ttg2D"/>
</dbReference>
<dbReference type="EMBL" id="RBXL01000001">
    <property type="protein sequence ID" value="RKT43806.1"/>
    <property type="molecule type" value="Genomic_DNA"/>
</dbReference>
<name>A0A495V324_9GAMM</name>
<dbReference type="Gene3D" id="3.10.450.710">
    <property type="entry name" value="Tgt2/MlaC"/>
    <property type="match status" value="1"/>
</dbReference>
<evidence type="ECO:0000313" key="3">
    <source>
        <dbReference type="EMBL" id="RKT43806.1"/>
    </source>
</evidence>
<accession>A0A495V324</accession>
<dbReference type="AlphaFoldDB" id="A0A495V324"/>
<comment type="caution">
    <text evidence="3">The sequence shown here is derived from an EMBL/GenBank/DDBJ whole genome shotgun (WGS) entry which is preliminary data.</text>
</comment>